<dbReference type="SMART" id="SM00471">
    <property type="entry name" value="HDc"/>
    <property type="match status" value="1"/>
</dbReference>
<organism evidence="4 5">
    <name type="scientific">Shewanella morhuae</name>
    <dbReference type="NCBI Taxonomy" id="365591"/>
    <lineage>
        <taxon>Bacteria</taxon>
        <taxon>Pseudomonadati</taxon>
        <taxon>Pseudomonadota</taxon>
        <taxon>Gammaproteobacteria</taxon>
        <taxon>Alteromonadales</taxon>
        <taxon>Shewanellaceae</taxon>
        <taxon>Shewanella</taxon>
    </lineage>
</organism>
<reference evidence="4 5" key="2">
    <citation type="submission" date="2018-04" db="EMBL/GenBank/DDBJ databases">
        <title>Genomic sequence of a freshwater isolate of Shewanella morhuae.</title>
        <authorList>
            <person name="Castillo D.E."/>
            <person name="Gram L."/>
        </authorList>
    </citation>
    <scope>NUCLEOTIDE SEQUENCE [LARGE SCALE GENOMIC DNA]</scope>
    <source>
        <strain evidence="4 5">CW7</strain>
    </source>
</reference>
<dbReference type="PROSITE" id="PS51832">
    <property type="entry name" value="HD_GYP"/>
    <property type="match status" value="1"/>
</dbReference>
<evidence type="ECO:0000259" key="2">
    <source>
        <dbReference type="PROSITE" id="PS50110"/>
    </source>
</evidence>
<gene>
    <name evidence="4" type="ORF">C9I43_12435</name>
</gene>
<dbReference type="InterPro" id="IPR011006">
    <property type="entry name" value="CheY-like_superfamily"/>
</dbReference>
<accession>A0ABX5HYF2</accession>
<dbReference type="RefSeq" id="WP_107883649.1">
    <property type="nucleotide sequence ID" value="NZ_PYSG01000002.1"/>
</dbReference>
<feature type="modified residue" description="4-aspartylphosphate" evidence="1">
    <location>
        <position position="53"/>
    </location>
</feature>
<feature type="domain" description="Response regulatory" evidence="2">
    <location>
        <begin position="5"/>
        <end position="120"/>
    </location>
</feature>
<dbReference type="PANTHER" id="PTHR45228:SF5">
    <property type="entry name" value="CYCLIC DI-GMP PHOSPHODIESTERASE VC_1348-RELATED"/>
    <property type="match status" value="1"/>
</dbReference>
<dbReference type="SUPFAM" id="SSF109604">
    <property type="entry name" value="HD-domain/PDEase-like"/>
    <property type="match status" value="1"/>
</dbReference>
<sequence>MDKATVLIVDDTPENIDILVGILSDDYKIKVAIDGPRALALVAKSRPDLILLDVMMPGMNGYEVCKLLKQDPLTSHIPVIFVTALSEVADETQGFALGAVDYITKPVSAAVVKARVKTHLALYDQKRLLEQQVKIRTQELEATRFEIIRRLGRAAEYKDNETGLHVVRMSHYARLLAIKLGLPDTFCDLIFNAAPMHDIGKIGTPDAVLKKPGKLNAEEWAIMQQHAVIGAEIIGEHDDPLLKMARRIALTHHEKWDGSGYPCGLAGENIPLEGRIVAVADVFDALTSQRPYKPAWTIEATMELFENEAGKHFDPKLVAEFKQILPQVIEIRDTHLEY</sequence>
<dbReference type="Gene3D" id="3.40.50.2300">
    <property type="match status" value="1"/>
</dbReference>
<dbReference type="Pfam" id="PF00072">
    <property type="entry name" value="Response_reg"/>
    <property type="match status" value="1"/>
</dbReference>
<dbReference type="Pfam" id="PF13487">
    <property type="entry name" value="HD_5"/>
    <property type="match status" value="1"/>
</dbReference>
<dbReference type="SMART" id="SM00448">
    <property type="entry name" value="REC"/>
    <property type="match status" value="1"/>
</dbReference>
<evidence type="ECO:0000313" key="4">
    <source>
        <dbReference type="EMBL" id="PTA51239.1"/>
    </source>
</evidence>
<dbReference type="InterPro" id="IPR037522">
    <property type="entry name" value="HD_GYP_dom"/>
</dbReference>
<name>A0ABX5HYF2_9GAMM</name>
<dbReference type="CDD" id="cd00077">
    <property type="entry name" value="HDc"/>
    <property type="match status" value="1"/>
</dbReference>
<keyword evidence="1" id="KW-0597">Phosphoprotein</keyword>
<reference evidence="4 5" key="1">
    <citation type="submission" date="2018-03" db="EMBL/GenBank/DDBJ databases">
        <authorList>
            <person name="Dailey F.E."/>
        </authorList>
    </citation>
    <scope>NUCLEOTIDE SEQUENCE [LARGE SCALE GENOMIC DNA]</scope>
    <source>
        <strain evidence="4 5">CW7</strain>
    </source>
</reference>
<proteinExistence type="predicted"/>
<dbReference type="PANTHER" id="PTHR45228">
    <property type="entry name" value="CYCLIC DI-GMP PHOSPHODIESTERASE TM_0186-RELATED"/>
    <property type="match status" value="1"/>
</dbReference>
<dbReference type="InterPro" id="IPR052020">
    <property type="entry name" value="Cyclic_di-GMP/3'3'-cGAMP_PDE"/>
</dbReference>
<comment type="caution">
    <text evidence="4">The sequence shown here is derived from an EMBL/GenBank/DDBJ whole genome shotgun (WGS) entry which is preliminary data.</text>
</comment>
<evidence type="ECO:0000259" key="3">
    <source>
        <dbReference type="PROSITE" id="PS51832"/>
    </source>
</evidence>
<dbReference type="InterPro" id="IPR001789">
    <property type="entry name" value="Sig_transdc_resp-reg_receiver"/>
</dbReference>
<evidence type="ECO:0000256" key="1">
    <source>
        <dbReference type="PROSITE-ProRule" id="PRU00169"/>
    </source>
</evidence>
<dbReference type="Gene3D" id="1.10.3210.10">
    <property type="entry name" value="Hypothetical protein af1432"/>
    <property type="match status" value="1"/>
</dbReference>
<feature type="domain" description="HD-GYP" evidence="3">
    <location>
        <begin position="140"/>
        <end position="337"/>
    </location>
</feature>
<protein>
    <submittedName>
        <fullName evidence="4">Two-component system response regulator</fullName>
    </submittedName>
</protein>
<dbReference type="CDD" id="cd19920">
    <property type="entry name" value="REC_PA4781-like"/>
    <property type="match status" value="1"/>
</dbReference>
<dbReference type="PROSITE" id="PS50110">
    <property type="entry name" value="RESPONSE_REGULATORY"/>
    <property type="match status" value="1"/>
</dbReference>
<evidence type="ECO:0000313" key="5">
    <source>
        <dbReference type="Proteomes" id="UP000240506"/>
    </source>
</evidence>
<dbReference type="Proteomes" id="UP000240506">
    <property type="component" value="Unassembled WGS sequence"/>
</dbReference>
<keyword evidence="5" id="KW-1185">Reference proteome</keyword>
<dbReference type="SUPFAM" id="SSF52172">
    <property type="entry name" value="CheY-like"/>
    <property type="match status" value="1"/>
</dbReference>
<dbReference type="InterPro" id="IPR003607">
    <property type="entry name" value="HD/PDEase_dom"/>
</dbReference>
<dbReference type="EMBL" id="PYSG01000002">
    <property type="protein sequence ID" value="PTA51239.1"/>
    <property type="molecule type" value="Genomic_DNA"/>
</dbReference>